<keyword evidence="2" id="KW-1185">Reference proteome</keyword>
<gene>
    <name evidence="1" type="ORF">BP01DRAFT_420558</name>
</gene>
<sequence>MQVKTFKVVQTVFLCLSDFRHSFALSPLDALTSALQVDWSRFAYTQYATNRNYLCNSVMRFETLHRSGSRAERLLTYASDFPTEDNSRVAKLLRKARINTGRALTPSYDRVLHLDSDSTLLQARDPDDEHLVAWIEPSAAESRRIQRAIADAGPREFDMEILNTLYQYQDQGQAGTLPPSSLLPPNRRIPRQRPYRVSWQCAGAALGPGRGLREDKISAFFRLAATQVSSRRISRRVIGTPKQAEMMTVALERYGVASMLSSLREDRHEPLPWRLSFVLVDSANRHMRTAFSFSIANAPVNAPEPSLGPILRRRAASRLECTNLMDPSTEDEARHRCGK</sequence>
<reference evidence="1 2" key="1">
    <citation type="submission" date="2016-12" db="EMBL/GenBank/DDBJ databases">
        <title>The genomes of Aspergillus section Nigri reveals drivers in fungal speciation.</title>
        <authorList>
            <consortium name="DOE Joint Genome Institute"/>
            <person name="Vesth T.C."/>
            <person name="Nybo J."/>
            <person name="Theobald S."/>
            <person name="Brandl J."/>
            <person name="Frisvad J.C."/>
            <person name="Nielsen K.F."/>
            <person name="Lyhne E.K."/>
            <person name="Kogle M.E."/>
            <person name="Kuo A."/>
            <person name="Riley R."/>
            <person name="Clum A."/>
            <person name="Nolan M."/>
            <person name="Lipzen A."/>
            <person name="Salamov A."/>
            <person name="Henrissat B."/>
            <person name="Wiebenga A."/>
            <person name="De Vries R.P."/>
            <person name="Grigoriev I.V."/>
            <person name="Mortensen U.H."/>
            <person name="Andersen M.R."/>
            <person name="Baker S.E."/>
        </authorList>
    </citation>
    <scope>NUCLEOTIDE SEQUENCE [LARGE SCALE GENOMIC DNA]</scope>
    <source>
        <strain evidence="1 2">JOP 1030-1</strain>
    </source>
</reference>
<evidence type="ECO:0000313" key="1">
    <source>
        <dbReference type="EMBL" id="PYH48812.1"/>
    </source>
</evidence>
<organism evidence="1 2">
    <name type="scientific">Aspergillus saccharolyticus JOP 1030-1</name>
    <dbReference type="NCBI Taxonomy" id="1450539"/>
    <lineage>
        <taxon>Eukaryota</taxon>
        <taxon>Fungi</taxon>
        <taxon>Dikarya</taxon>
        <taxon>Ascomycota</taxon>
        <taxon>Pezizomycotina</taxon>
        <taxon>Eurotiomycetes</taxon>
        <taxon>Eurotiomycetidae</taxon>
        <taxon>Eurotiales</taxon>
        <taxon>Aspergillaceae</taxon>
        <taxon>Aspergillus</taxon>
        <taxon>Aspergillus subgen. Circumdati</taxon>
    </lineage>
</organism>
<dbReference type="OrthoDB" id="2014201at2759"/>
<accession>A0A319AQZ6</accession>
<dbReference type="Gene3D" id="3.90.550.10">
    <property type="entry name" value="Spore Coat Polysaccharide Biosynthesis Protein SpsA, Chain A"/>
    <property type="match status" value="1"/>
</dbReference>
<protein>
    <submittedName>
        <fullName evidence="1">Uncharacterized protein</fullName>
    </submittedName>
</protein>
<proteinExistence type="predicted"/>
<dbReference type="InterPro" id="IPR029044">
    <property type="entry name" value="Nucleotide-diphossugar_trans"/>
</dbReference>
<dbReference type="EMBL" id="KZ821220">
    <property type="protein sequence ID" value="PYH48812.1"/>
    <property type="molecule type" value="Genomic_DNA"/>
</dbReference>
<dbReference type="Proteomes" id="UP000248349">
    <property type="component" value="Unassembled WGS sequence"/>
</dbReference>
<evidence type="ECO:0000313" key="2">
    <source>
        <dbReference type="Proteomes" id="UP000248349"/>
    </source>
</evidence>
<name>A0A319AQZ6_9EURO</name>
<dbReference type="STRING" id="1450539.A0A319AQZ6"/>
<dbReference type="AlphaFoldDB" id="A0A319AQZ6"/>